<dbReference type="STRING" id="486698.AWC22_25965"/>
<name>A0A1X2BZU9_9MYCO</name>
<evidence type="ECO:0000313" key="1">
    <source>
        <dbReference type="EMBL" id="ORW69197.1"/>
    </source>
</evidence>
<sequence>MRYDSTKPYAELLAALLAAIGERPVLINGFATGLDSWKVYQAEAESHVGPTYVRPSSLMVVESNPELLSTARQQP</sequence>
<dbReference type="GeneID" id="93493480"/>
<dbReference type="AlphaFoldDB" id="A0A1X2BZU9"/>
<reference evidence="1 2" key="1">
    <citation type="submission" date="2016-01" db="EMBL/GenBank/DDBJ databases">
        <title>The new phylogeny of the genus Mycobacterium.</title>
        <authorList>
            <person name="Tarcisio F."/>
            <person name="Conor M."/>
            <person name="Antonella G."/>
            <person name="Elisabetta G."/>
            <person name="Giulia F.S."/>
            <person name="Sara T."/>
            <person name="Anna F."/>
            <person name="Clotilde B."/>
            <person name="Roberto B."/>
            <person name="Veronica D.S."/>
            <person name="Fabio R."/>
            <person name="Monica P."/>
            <person name="Olivier J."/>
            <person name="Enrico T."/>
            <person name="Nicola S."/>
        </authorList>
    </citation>
    <scope>NUCLEOTIDE SEQUENCE [LARGE SCALE GENOMIC DNA]</scope>
    <source>
        <strain evidence="1 2">DSM 45176</strain>
    </source>
</reference>
<gene>
    <name evidence="1" type="ORF">AWC22_25965</name>
</gene>
<dbReference type="Proteomes" id="UP000193087">
    <property type="component" value="Unassembled WGS sequence"/>
</dbReference>
<organism evidence="1 2">
    <name type="scientific">Mycobacterium riyadhense</name>
    <dbReference type="NCBI Taxonomy" id="486698"/>
    <lineage>
        <taxon>Bacteria</taxon>
        <taxon>Bacillati</taxon>
        <taxon>Actinomycetota</taxon>
        <taxon>Actinomycetes</taxon>
        <taxon>Mycobacteriales</taxon>
        <taxon>Mycobacteriaceae</taxon>
        <taxon>Mycobacterium</taxon>
    </lineage>
</organism>
<dbReference type="EMBL" id="LQPQ01000170">
    <property type="protein sequence ID" value="ORW69197.1"/>
    <property type="molecule type" value="Genomic_DNA"/>
</dbReference>
<dbReference type="OrthoDB" id="121208at2"/>
<comment type="caution">
    <text evidence="1">The sequence shown here is derived from an EMBL/GenBank/DDBJ whole genome shotgun (WGS) entry which is preliminary data.</text>
</comment>
<evidence type="ECO:0000313" key="2">
    <source>
        <dbReference type="Proteomes" id="UP000193087"/>
    </source>
</evidence>
<keyword evidence="2" id="KW-1185">Reference proteome</keyword>
<dbReference type="RefSeq" id="WP_085252006.1">
    <property type="nucleotide sequence ID" value="NZ_CAJMWI010000001.1"/>
</dbReference>
<accession>A0A1X2BZU9</accession>
<protein>
    <submittedName>
        <fullName evidence="1">Uncharacterized protein</fullName>
    </submittedName>
</protein>
<proteinExistence type="predicted"/>